<dbReference type="EMBL" id="QSWH01000002">
    <property type="protein sequence ID" value="RRR24211.1"/>
    <property type="molecule type" value="Genomic_DNA"/>
</dbReference>
<organism evidence="3 5">
    <name type="scientific">Brachybacterium saurashtrense</name>
    <dbReference type="NCBI Taxonomy" id="556288"/>
    <lineage>
        <taxon>Bacteria</taxon>
        <taxon>Bacillati</taxon>
        <taxon>Actinomycetota</taxon>
        <taxon>Actinomycetes</taxon>
        <taxon>Micrococcales</taxon>
        <taxon>Dermabacteraceae</taxon>
        <taxon>Brachybacterium</taxon>
    </lineage>
</organism>
<dbReference type="OrthoDB" id="4548523at2"/>
<reference evidence="3 5" key="2">
    <citation type="submission" date="2018-08" db="EMBL/GenBank/DDBJ databases">
        <title>Brachybacterium saurashtrense DSM 23186.</title>
        <authorList>
            <person name="Li Y."/>
        </authorList>
    </citation>
    <scope>NUCLEOTIDE SEQUENCE [LARGE SCALE GENOMIC DNA]</scope>
    <source>
        <strain evidence="3 5">DSM 23186</strain>
    </source>
</reference>
<name>A0A345YRB8_9MICO</name>
<proteinExistence type="predicted"/>
<dbReference type="InterPro" id="IPR007061">
    <property type="entry name" value="MST-like"/>
</dbReference>
<keyword evidence="4" id="KW-1185">Reference proteome</keyword>
<dbReference type="InterPro" id="IPR034660">
    <property type="entry name" value="DinB/YfiT-like"/>
</dbReference>
<dbReference type="AlphaFoldDB" id="A0A345YRB8"/>
<protein>
    <submittedName>
        <fullName evidence="3">DinB family protein</fullName>
    </submittedName>
</protein>
<dbReference type="Pfam" id="PF04978">
    <property type="entry name" value="MST"/>
    <property type="match status" value="1"/>
</dbReference>
<dbReference type="RefSeq" id="WP_115414219.1">
    <property type="nucleotide sequence ID" value="NZ_CP031356.1"/>
</dbReference>
<dbReference type="EMBL" id="CP031356">
    <property type="protein sequence ID" value="AXK46470.1"/>
    <property type="molecule type" value="Genomic_DNA"/>
</dbReference>
<dbReference type="SUPFAM" id="SSF109854">
    <property type="entry name" value="DinB/YfiT-like putative metalloenzymes"/>
    <property type="match status" value="1"/>
</dbReference>
<dbReference type="Proteomes" id="UP000282185">
    <property type="component" value="Unassembled WGS sequence"/>
</dbReference>
<sequence>MDTASPAPADPARPASQDAPDPASADAPGPAPAARLAPPFLAGERASLDAWLEFHRATVLQKVEGLGPEQLCRRSAPPSALSPLGIVRHLGVVEEYWLREVLLGEEQPDPYCTPENPDGDLLDGTPATAAADLAAYRERVAAARAAQAGWTDLDGPVRGGRAGEPLNLRWILTHLIEEYARHVGHLDLLREAIDGSTGE</sequence>
<accession>A0A345YRB8</accession>
<gene>
    <name evidence="2" type="ORF">DWV08_13175</name>
    <name evidence="3" type="ORF">DXU92_04925</name>
</gene>
<evidence type="ECO:0000313" key="4">
    <source>
        <dbReference type="Proteomes" id="UP000254236"/>
    </source>
</evidence>
<evidence type="ECO:0000313" key="3">
    <source>
        <dbReference type="EMBL" id="RRR24211.1"/>
    </source>
</evidence>
<dbReference type="Gene3D" id="1.20.120.450">
    <property type="entry name" value="dinb family like domain"/>
    <property type="match status" value="1"/>
</dbReference>
<dbReference type="Proteomes" id="UP000254236">
    <property type="component" value="Chromosome"/>
</dbReference>
<evidence type="ECO:0000313" key="5">
    <source>
        <dbReference type="Proteomes" id="UP000282185"/>
    </source>
</evidence>
<feature type="region of interest" description="Disordered" evidence="1">
    <location>
        <begin position="1"/>
        <end position="36"/>
    </location>
</feature>
<evidence type="ECO:0000256" key="1">
    <source>
        <dbReference type="SAM" id="MobiDB-lite"/>
    </source>
</evidence>
<evidence type="ECO:0000313" key="2">
    <source>
        <dbReference type="EMBL" id="AXK46470.1"/>
    </source>
</evidence>
<dbReference type="KEGG" id="bsau:DWV08_13175"/>
<reference evidence="2 4" key="1">
    <citation type="submission" date="2018-07" db="EMBL/GenBank/DDBJ databases">
        <title>Brachybacterium saurashtrense DSM 23186 genome sequence.</title>
        <authorList>
            <person name="Guo L."/>
        </authorList>
    </citation>
    <scope>NUCLEOTIDE SEQUENCE [LARGE SCALE GENOMIC DNA]</scope>
    <source>
        <strain evidence="2 4">DSM 23186</strain>
    </source>
</reference>